<evidence type="ECO:0000259" key="6">
    <source>
        <dbReference type="Pfam" id="PF03151"/>
    </source>
</evidence>
<reference evidence="7 8" key="1">
    <citation type="journal article" date="2020" name="J. Phycol.">
        <title>Comparative genome analysis reveals Cyanidiococcus gen. nov., a new extremophilic red algal genus sister to Cyanidioschyzon (Cyanidioschyzonaceae, Rhodophyta).</title>
        <authorList>
            <person name="Liu S.-L."/>
            <person name="Chiang Y.-R."/>
            <person name="Yoon H.S."/>
            <person name="Fu H.-Y."/>
        </authorList>
    </citation>
    <scope>NUCLEOTIDE SEQUENCE [LARGE SCALE GENOMIC DNA]</scope>
    <source>
        <strain evidence="7 8">THAL066</strain>
    </source>
</reference>
<feature type="transmembrane region" description="Helical" evidence="5">
    <location>
        <begin position="55"/>
        <end position="77"/>
    </location>
</feature>
<dbReference type="Proteomes" id="UP000530660">
    <property type="component" value="Unassembled WGS sequence"/>
</dbReference>
<evidence type="ECO:0000256" key="2">
    <source>
        <dbReference type="ARBA" id="ARBA00022692"/>
    </source>
</evidence>
<evidence type="ECO:0000256" key="5">
    <source>
        <dbReference type="SAM" id="Phobius"/>
    </source>
</evidence>
<dbReference type="AlphaFoldDB" id="A0A7J7IHH9"/>
<dbReference type="PANTHER" id="PTHR11132">
    <property type="entry name" value="SOLUTE CARRIER FAMILY 35"/>
    <property type="match status" value="1"/>
</dbReference>
<evidence type="ECO:0000256" key="3">
    <source>
        <dbReference type="ARBA" id="ARBA00022989"/>
    </source>
</evidence>
<feature type="transmembrane region" description="Helical" evidence="5">
    <location>
        <begin position="323"/>
        <end position="341"/>
    </location>
</feature>
<keyword evidence="8" id="KW-1185">Reference proteome</keyword>
<dbReference type="InterPro" id="IPR004853">
    <property type="entry name" value="Sugar_P_trans_dom"/>
</dbReference>
<evidence type="ECO:0000256" key="4">
    <source>
        <dbReference type="ARBA" id="ARBA00023136"/>
    </source>
</evidence>
<accession>A0A7J7IHH9</accession>
<feature type="transmembrane region" description="Helical" evidence="5">
    <location>
        <begin position="121"/>
        <end position="138"/>
    </location>
</feature>
<evidence type="ECO:0000313" key="8">
    <source>
        <dbReference type="Proteomes" id="UP000530660"/>
    </source>
</evidence>
<comment type="subcellular location">
    <subcellularLocation>
        <location evidence="1">Membrane</location>
        <topology evidence="1">Multi-pass membrane protein</topology>
    </subcellularLocation>
</comment>
<feature type="transmembrane region" description="Helical" evidence="5">
    <location>
        <begin position="260"/>
        <end position="284"/>
    </location>
</feature>
<gene>
    <name evidence="7" type="ORF">F1559_003874</name>
</gene>
<comment type="caution">
    <text evidence="7">The sequence shown here is derived from an EMBL/GenBank/DDBJ whole genome shotgun (WGS) entry which is preliminary data.</text>
</comment>
<feature type="transmembrane region" description="Helical" evidence="5">
    <location>
        <begin position="227"/>
        <end position="248"/>
    </location>
</feature>
<keyword evidence="2 5" id="KW-0812">Transmembrane</keyword>
<proteinExistence type="predicted"/>
<dbReference type="GO" id="GO:0016020">
    <property type="term" value="C:membrane"/>
    <property type="evidence" value="ECO:0007669"/>
    <property type="project" value="UniProtKB-SubCell"/>
</dbReference>
<protein>
    <recommendedName>
        <fullName evidence="6">Sugar phosphate transporter domain-containing protein</fullName>
    </recommendedName>
</protein>
<dbReference type="EMBL" id="VWRR01000010">
    <property type="protein sequence ID" value="KAF6002533.1"/>
    <property type="molecule type" value="Genomic_DNA"/>
</dbReference>
<sequence>MNMVSNPGPVPLGKEVGTHRATAIVSGLKETHRAGSPTCQDPLAEKRHRGIEWRVVPICVFNACCTICIVGANKIVFDRYGFRYGTTLTFIHFSVTGLGLYIMAMLRLFKPVRLDLHKTCLLAAFGMGFVVLTNLSLLHNSVAFYQLFKHMNTVGVIALDWFLNGRPLPTNLRIPVLHLVLGVVVNTFGDYRFNMLGTMYAVAAVFVTSVYQLWAGRFQHELRCNPLQLQFYTAPLSAVFLVPFLPVFDEYRWWKQSSIWAFPVTTASLGAILLSGFIAMLMNISIFMTIGSTSALTYNVLGHAKTATLLLMDFAVYGRPLNWQNSFGVIIALVGVFLYTYEKLFG</sequence>
<feature type="transmembrane region" description="Helical" evidence="5">
    <location>
        <begin position="195"/>
        <end position="215"/>
    </location>
</feature>
<name>A0A7J7IHH9_9RHOD</name>
<evidence type="ECO:0000313" key="7">
    <source>
        <dbReference type="EMBL" id="KAF6002533.1"/>
    </source>
</evidence>
<keyword evidence="4 5" id="KW-0472">Membrane</keyword>
<dbReference type="OrthoDB" id="5547497at2759"/>
<feature type="transmembrane region" description="Helical" evidence="5">
    <location>
        <begin position="89"/>
        <end position="109"/>
    </location>
</feature>
<dbReference type="Pfam" id="PF03151">
    <property type="entry name" value="TPT"/>
    <property type="match status" value="1"/>
</dbReference>
<keyword evidence="3 5" id="KW-1133">Transmembrane helix</keyword>
<organism evidence="7 8">
    <name type="scientific">Cyanidiococcus yangmingshanensis</name>
    <dbReference type="NCBI Taxonomy" id="2690220"/>
    <lineage>
        <taxon>Eukaryota</taxon>
        <taxon>Rhodophyta</taxon>
        <taxon>Bangiophyceae</taxon>
        <taxon>Cyanidiales</taxon>
        <taxon>Cyanidiaceae</taxon>
        <taxon>Cyanidiococcus</taxon>
    </lineage>
</organism>
<dbReference type="InterPro" id="IPR050186">
    <property type="entry name" value="TPT_transporter"/>
</dbReference>
<evidence type="ECO:0000256" key="1">
    <source>
        <dbReference type="ARBA" id="ARBA00004141"/>
    </source>
</evidence>
<feature type="domain" description="Sugar phosphate transporter" evidence="6">
    <location>
        <begin position="69"/>
        <end position="339"/>
    </location>
</feature>